<keyword evidence="2" id="KW-0472">Membrane</keyword>
<keyword evidence="2" id="KW-1133">Transmembrane helix</keyword>
<gene>
    <name evidence="4" type="ORF">DFH05DRAFT_1448275</name>
</gene>
<comment type="caution">
    <text evidence="4">The sequence shown here is derived from an EMBL/GenBank/DDBJ whole genome shotgun (WGS) entry which is preliminary data.</text>
</comment>
<feature type="chain" id="PRO_5040880133" evidence="3">
    <location>
        <begin position="21"/>
        <end position="305"/>
    </location>
</feature>
<organism evidence="4 5">
    <name type="scientific">Lentinula detonsa</name>
    <dbReference type="NCBI Taxonomy" id="2804962"/>
    <lineage>
        <taxon>Eukaryota</taxon>
        <taxon>Fungi</taxon>
        <taxon>Dikarya</taxon>
        <taxon>Basidiomycota</taxon>
        <taxon>Agaricomycotina</taxon>
        <taxon>Agaricomycetes</taxon>
        <taxon>Agaricomycetidae</taxon>
        <taxon>Agaricales</taxon>
        <taxon>Marasmiineae</taxon>
        <taxon>Omphalotaceae</taxon>
        <taxon>Lentinula</taxon>
    </lineage>
</organism>
<evidence type="ECO:0000313" key="4">
    <source>
        <dbReference type="EMBL" id="KAJ3742826.1"/>
    </source>
</evidence>
<dbReference type="Proteomes" id="UP001142393">
    <property type="component" value="Unassembled WGS sequence"/>
</dbReference>
<name>A0A9W8TVZ9_9AGAR</name>
<dbReference type="AlphaFoldDB" id="A0A9W8TVZ9"/>
<feature type="compositionally biased region" description="Basic and acidic residues" evidence="1">
    <location>
        <begin position="181"/>
        <end position="190"/>
    </location>
</feature>
<proteinExistence type="predicted"/>
<protein>
    <submittedName>
        <fullName evidence="4">Uncharacterized protein</fullName>
    </submittedName>
</protein>
<feature type="compositionally biased region" description="Basic residues" evidence="1">
    <location>
        <begin position="165"/>
        <end position="174"/>
    </location>
</feature>
<evidence type="ECO:0000256" key="1">
    <source>
        <dbReference type="SAM" id="MobiDB-lite"/>
    </source>
</evidence>
<evidence type="ECO:0000313" key="5">
    <source>
        <dbReference type="Proteomes" id="UP001142393"/>
    </source>
</evidence>
<accession>A0A9W8TVZ9</accession>
<evidence type="ECO:0000256" key="2">
    <source>
        <dbReference type="SAM" id="Phobius"/>
    </source>
</evidence>
<feature type="signal peptide" evidence="3">
    <location>
        <begin position="1"/>
        <end position="20"/>
    </location>
</feature>
<feature type="transmembrane region" description="Helical" evidence="2">
    <location>
        <begin position="232"/>
        <end position="256"/>
    </location>
</feature>
<keyword evidence="5" id="KW-1185">Reference proteome</keyword>
<sequence>MKLSTFSFIIAGAGLLQTNASPLRVVFVSHETSVGPQAGSNNETVAQIQVHPLKPHPLQTLNKEQSSSRHGCAGSRALSVSNALRQALGLPLIETDVVHPHREGGKIEGAVRFLPFAFGGPVLEHDDDDNENVGARVVYHKHHSHHQDEGLNTEEEEGGGEGRVHHTHHHHHHHDQPTSMEEGKGEEGPIHHHRHHMHHKFHGKGARIHHRSSFMRRLHFAIMTLGPWEGRAVAFVLGCGLGVLLRMLWVLTVVTYRTIRGDSSTQQSLYVAIPNQYDAEEVFVPPPVYVVDEKIPDLEEPSPSS</sequence>
<keyword evidence="3" id="KW-0732">Signal</keyword>
<feature type="region of interest" description="Disordered" evidence="1">
    <location>
        <begin position="143"/>
        <end position="190"/>
    </location>
</feature>
<reference evidence="4 5" key="1">
    <citation type="journal article" date="2023" name="Proc. Natl. Acad. Sci. U.S.A.">
        <title>A global phylogenomic analysis of the shiitake genus Lentinula.</title>
        <authorList>
            <person name="Sierra-Patev S."/>
            <person name="Min B."/>
            <person name="Naranjo-Ortiz M."/>
            <person name="Looney B."/>
            <person name="Konkel Z."/>
            <person name="Slot J.C."/>
            <person name="Sakamoto Y."/>
            <person name="Steenwyk J.L."/>
            <person name="Rokas A."/>
            <person name="Carro J."/>
            <person name="Camarero S."/>
            <person name="Ferreira P."/>
            <person name="Molpeceres G."/>
            <person name="Ruiz-Duenas F.J."/>
            <person name="Serrano A."/>
            <person name="Henrissat B."/>
            <person name="Drula E."/>
            <person name="Hughes K.W."/>
            <person name="Mata J.L."/>
            <person name="Ishikawa N.K."/>
            <person name="Vargas-Isla R."/>
            <person name="Ushijima S."/>
            <person name="Smith C.A."/>
            <person name="Donoghue J."/>
            <person name="Ahrendt S."/>
            <person name="Andreopoulos W."/>
            <person name="He G."/>
            <person name="LaButti K."/>
            <person name="Lipzen A."/>
            <person name="Ng V."/>
            <person name="Riley R."/>
            <person name="Sandor L."/>
            <person name="Barry K."/>
            <person name="Martinez A.T."/>
            <person name="Xiao Y."/>
            <person name="Gibbons J.G."/>
            <person name="Terashima K."/>
            <person name="Grigoriev I.V."/>
            <person name="Hibbett D."/>
        </authorList>
    </citation>
    <scope>NUCLEOTIDE SEQUENCE [LARGE SCALE GENOMIC DNA]</scope>
    <source>
        <strain evidence="4 5">TFB7810</strain>
    </source>
</reference>
<evidence type="ECO:0000256" key="3">
    <source>
        <dbReference type="SAM" id="SignalP"/>
    </source>
</evidence>
<dbReference type="EMBL" id="JANVFU010000009">
    <property type="protein sequence ID" value="KAJ3742826.1"/>
    <property type="molecule type" value="Genomic_DNA"/>
</dbReference>
<keyword evidence="2" id="KW-0812">Transmembrane</keyword>